<keyword evidence="2" id="KW-1185">Reference proteome</keyword>
<evidence type="ECO:0000313" key="1">
    <source>
        <dbReference type="EMBL" id="KAG5602564.1"/>
    </source>
</evidence>
<sequence>MKRSTICTVHRNEIHVSLCDEANQQLRHLKRDISKDMLRRSRADTRQKSTWKKNTKVYNNANTRVSVEGLEVQLPLLVVRNQTQYSAPLSTIDFSKSDKAVHLHKVSDVINQFNDYNQEENKNFNVALRAPSVTIANKNKGAASTKSNRTKSKIIKLVLCNKI</sequence>
<accession>A0A9J5YU29</accession>
<organism evidence="1 2">
    <name type="scientific">Solanum commersonii</name>
    <name type="common">Commerson's wild potato</name>
    <name type="synonym">Commerson's nightshade</name>
    <dbReference type="NCBI Taxonomy" id="4109"/>
    <lineage>
        <taxon>Eukaryota</taxon>
        <taxon>Viridiplantae</taxon>
        <taxon>Streptophyta</taxon>
        <taxon>Embryophyta</taxon>
        <taxon>Tracheophyta</taxon>
        <taxon>Spermatophyta</taxon>
        <taxon>Magnoliopsida</taxon>
        <taxon>eudicotyledons</taxon>
        <taxon>Gunneridae</taxon>
        <taxon>Pentapetalae</taxon>
        <taxon>asterids</taxon>
        <taxon>lamiids</taxon>
        <taxon>Solanales</taxon>
        <taxon>Solanaceae</taxon>
        <taxon>Solanoideae</taxon>
        <taxon>Solaneae</taxon>
        <taxon>Solanum</taxon>
    </lineage>
</organism>
<dbReference type="Proteomes" id="UP000824120">
    <property type="component" value="Chromosome 6"/>
</dbReference>
<dbReference type="AlphaFoldDB" id="A0A9J5YU29"/>
<dbReference type="EMBL" id="JACXVP010000006">
    <property type="protein sequence ID" value="KAG5602564.1"/>
    <property type="molecule type" value="Genomic_DNA"/>
</dbReference>
<reference evidence="1 2" key="1">
    <citation type="submission" date="2020-09" db="EMBL/GenBank/DDBJ databases">
        <title>De no assembly of potato wild relative species, Solanum commersonii.</title>
        <authorList>
            <person name="Cho K."/>
        </authorList>
    </citation>
    <scope>NUCLEOTIDE SEQUENCE [LARGE SCALE GENOMIC DNA]</scope>
    <source>
        <strain evidence="1">LZ3.2</strain>
        <tissue evidence="1">Leaf</tissue>
    </source>
</reference>
<comment type="caution">
    <text evidence="1">The sequence shown here is derived from an EMBL/GenBank/DDBJ whole genome shotgun (WGS) entry which is preliminary data.</text>
</comment>
<gene>
    <name evidence="1" type="ORF">H5410_033934</name>
</gene>
<protein>
    <submittedName>
        <fullName evidence="1">Uncharacterized protein</fullName>
    </submittedName>
</protein>
<name>A0A9J5YU29_SOLCO</name>
<proteinExistence type="predicted"/>
<evidence type="ECO:0000313" key="2">
    <source>
        <dbReference type="Proteomes" id="UP000824120"/>
    </source>
</evidence>